<proteinExistence type="predicted"/>
<name>A0A3N4IQP5_9PEZI</name>
<dbReference type="Pfam" id="PF12770">
    <property type="entry name" value="CHAT"/>
    <property type="match status" value="1"/>
</dbReference>
<keyword evidence="3" id="KW-1185">Reference proteome</keyword>
<evidence type="ECO:0000313" key="2">
    <source>
        <dbReference type="EMBL" id="RPA88502.1"/>
    </source>
</evidence>
<gene>
    <name evidence="2" type="ORF">L873DRAFT_1849688</name>
</gene>
<organism evidence="2 3">
    <name type="scientific">Choiromyces venosus 120613-1</name>
    <dbReference type="NCBI Taxonomy" id="1336337"/>
    <lineage>
        <taxon>Eukaryota</taxon>
        <taxon>Fungi</taxon>
        <taxon>Dikarya</taxon>
        <taxon>Ascomycota</taxon>
        <taxon>Pezizomycotina</taxon>
        <taxon>Pezizomycetes</taxon>
        <taxon>Pezizales</taxon>
        <taxon>Tuberaceae</taxon>
        <taxon>Choiromyces</taxon>
    </lineage>
</organism>
<evidence type="ECO:0000259" key="1">
    <source>
        <dbReference type="Pfam" id="PF12770"/>
    </source>
</evidence>
<dbReference type="STRING" id="1336337.A0A3N4IQP5"/>
<dbReference type="EMBL" id="ML120909">
    <property type="protein sequence ID" value="RPA88502.1"/>
    <property type="molecule type" value="Genomic_DNA"/>
</dbReference>
<dbReference type="AlphaFoldDB" id="A0A3N4IQP5"/>
<sequence>MEVVLTRIRSLPGYGGFLLPPSEDALLNMATTGPIVVFNSTPYRSDAIIVTTTAITSLELPNLDYKETGDWMMKLANFGGSGFKRCEDNKEMKGLLMWLWDAAVGPVLESLESSGAILRSGVDENHLQRIWWIGVGQLSMAPFHAAGDHSRRSTRNTLSRAISAYIPTIKALSYARQKKLHLFDECGASLPPEHSRNAGLLLVPMPETPGATNLPGVLQEVQYIYDSTSKSAIKITVLSNPTPAEVLKQVQHHDIVHFACHGVSDFNPSNSHLVLLTPDGTNADKLPVRDISSLNTPGAQLAYLSACSSAKNPSTILADEVIHLASAFHLAGFIHTLANLWETEDQASSEVARDFYNLLFQDQGNVDDHYRVSAAFHKAVKQVRDKRPANYLGWAPFVHTGA</sequence>
<accession>A0A3N4IQP5</accession>
<reference evidence="2 3" key="1">
    <citation type="journal article" date="2018" name="Nat. Ecol. Evol.">
        <title>Pezizomycetes genomes reveal the molecular basis of ectomycorrhizal truffle lifestyle.</title>
        <authorList>
            <person name="Murat C."/>
            <person name="Payen T."/>
            <person name="Noel B."/>
            <person name="Kuo A."/>
            <person name="Morin E."/>
            <person name="Chen J."/>
            <person name="Kohler A."/>
            <person name="Krizsan K."/>
            <person name="Balestrini R."/>
            <person name="Da Silva C."/>
            <person name="Montanini B."/>
            <person name="Hainaut M."/>
            <person name="Levati E."/>
            <person name="Barry K.W."/>
            <person name="Belfiori B."/>
            <person name="Cichocki N."/>
            <person name="Clum A."/>
            <person name="Dockter R.B."/>
            <person name="Fauchery L."/>
            <person name="Guy J."/>
            <person name="Iotti M."/>
            <person name="Le Tacon F."/>
            <person name="Lindquist E.A."/>
            <person name="Lipzen A."/>
            <person name="Malagnac F."/>
            <person name="Mello A."/>
            <person name="Molinier V."/>
            <person name="Miyauchi S."/>
            <person name="Poulain J."/>
            <person name="Riccioni C."/>
            <person name="Rubini A."/>
            <person name="Sitrit Y."/>
            <person name="Splivallo R."/>
            <person name="Traeger S."/>
            <person name="Wang M."/>
            <person name="Zifcakova L."/>
            <person name="Wipf D."/>
            <person name="Zambonelli A."/>
            <person name="Paolocci F."/>
            <person name="Nowrousian M."/>
            <person name="Ottonello S."/>
            <person name="Baldrian P."/>
            <person name="Spatafora J.W."/>
            <person name="Henrissat B."/>
            <person name="Nagy L.G."/>
            <person name="Aury J.M."/>
            <person name="Wincker P."/>
            <person name="Grigoriev I.V."/>
            <person name="Bonfante P."/>
            <person name="Martin F.M."/>
        </authorList>
    </citation>
    <scope>NUCLEOTIDE SEQUENCE [LARGE SCALE GENOMIC DNA]</scope>
    <source>
        <strain evidence="2 3">120613-1</strain>
    </source>
</reference>
<dbReference type="Proteomes" id="UP000276215">
    <property type="component" value="Unassembled WGS sequence"/>
</dbReference>
<dbReference type="InterPro" id="IPR024983">
    <property type="entry name" value="CHAT_dom"/>
</dbReference>
<feature type="domain" description="CHAT" evidence="1">
    <location>
        <begin position="95"/>
        <end position="401"/>
    </location>
</feature>
<evidence type="ECO:0000313" key="3">
    <source>
        <dbReference type="Proteomes" id="UP000276215"/>
    </source>
</evidence>
<dbReference type="OrthoDB" id="9991317at2759"/>
<protein>
    <recommendedName>
        <fullName evidence="1">CHAT domain-containing protein</fullName>
    </recommendedName>
</protein>